<reference evidence="2 3" key="1">
    <citation type="submission" date="2016-09" db="EMBL/GenBank/DDBJ databases">
        <title>Pseudoalteromonas amylolytica sp. nov., isolated from the surface seawater.</title>
        <authorList>
            <person name="Wu Y.-H."/>
            <person name="Cheng H."/>
            <person name="Jin X.-B."/>
            <person name="Wang C.-S."/>
            <person name="Xu X.-W."/>
        </authorList>
    </citation>
    <scope>NUCLEOTIDE SEQUENCE [LARGE SCALE GENOMIC DNA]</scope>
    <source>
        <strain evidence="2 3">JW1</strain>
    </source>
</reference>
<evidence type="ECO:0000313" key="2">
    <source>
        <dbReference type="EMBL" id="OHU93139.1"/>
    </source>
</evidence>
<name>A0A1S1N114_9GAMM</name>
<dbReference type="RefSeq" id="WP_070982844.1">
    <property type="nucleotide sequence ID" value="NZ_MKJU01000004.1"/>
</dbReference>
<keyword evidence="1" id="KW-1133">Transmembrane helix</keyword>
<sequence length="433" mass="45703">MLSMVGLIGALALLIVLTLRGVNLFISAPLCALLVALSSQIAVFPVADQPAFISSYMAGFSGFVQAWFFMFLLGSLFGKFMEDTGSADAIAHYIVSKLGMKYAVLAVVLACALLTYGGVSVFIVAFSVFPMALSLFKDANLPRRFIPATLAFGSVTFTMTSAGSPEIQNWIPIKYLGTSPYAAWQESLVVAIFMAVLGYFLLMRMIRKAQQNGEVFEARDDDPVESKRRLPHPVTGLIPLIVVLTLSFTLHEALQQSALIVALLGGVLSILVCNFKHFVNLQQAINLGTTGALVAIGNTAAVVGFGAVAKVTPAFGEAVALMTQIPGNELLGAAIAVSVIAGLTGSASGGQAIALPLVAPHYMDLGVNNSELHRVVAISSGAIDTLPHNGYVVTTVRAICKETHQAAYWPLAMLTVVVPLLGLGVVLGLFILF</sequence>
<comment type="caution">
    <text evidence="2">The sequence shown here is derived from an EMBL/GenBank/DDBJ whole genome shotgun (WGS) entry which is preliminary data.</text>
</comment>
<dbReference type="EMBL" id="MKJU01000004">
    <property type="protein sequence ID" value="OHU93139.1"/>
    <property type="molecule type" value="Genomic_DNA"/>
</dbReference>
<dbReference type="PANTHER" id="PTHR30354:SF7">
    <property type="entry name" value="BLL7963 PROTEIN"/>
    <property type="match status" value="1"/>
</dbReference>
<dbReference type="PANTHER" id="PTHR30354">
    <property type="entry name" value="GNT FAMILY GLUCONATE TRANSPORTER"/>
    <property type="match status" value="1"/>
</dbReference>
<keyword evidence="1" id="KW-0472">Membrane</keyword>
<dbReference type="InterPro" id="IPR003474">
    <property type="entry name" value="Glcn_transporter"/>
</dbReference>
<accession>A0A1S1N114</accession>
<gene>
    <name evidence="2" type="ORF">BET10_02210</name>
</gene>
<feature type="transmembrane region" description="Helical" evidence="1">
    <location>
        <begin position="287"/>
        <end position="310"/>
    </location>
</feature>
<protein>
    <submittedName>
        <fullName evidence="2">Citrate transporter</fullName>
    </submittedName>
</protein>
<dbReference type="OrthoDB" id="86125at2"/>
<feature type="transmembrane region" description="Helical" evidence="1">
    <location>
        <begin position="182"/>
        <end position="202"/>
    </location>
</feature>
<dbReference type="GO" id="GO:0015128">
    <property type="term" value="F:gluconate transmembrane transporter activity"/>
    <property type="evidence" value="ECO:0007669"/>
    <property type="project" value="InterPro"/>
</dbReference>
<evidence type="ECO:0000313" key="3">
    <source>
        <dbReference type="Proteomes" id="UP000179786"/>
    </source>
</evidence>
<dbReference type="STRING" id="1859457.BET10_02210"/>
<dbReference type="Proteomes" id="UP000179786">
    <property type="component" value="Unassembled WGS sequence"/>
</dbReference>
<feature type="transmembrane region" description="Helical" evidence="1">
    <location>
        <begin position="51"/>
        <end position="73"/>
    </location>
</feature>
<organism evidence="2 3">
    <name type="scientific">Pseudoalteromonas amylolytica</name>
    <dbReference type="NCBI Taxonomy" id="1859457"/>
    <lineage>
        <taxon>Bacteria</taxon>
        <taxon>Pseudomonadati</taxon>
        <taxon>Pseudomonadota</taxon>
        <taxon>Gammaproteobacteria</taxon>
        <taxon>Alteromonadales</taxon>
        <taxon>Pseudoalteromonadaceae</taxon>
        <taxon>Pseudoalteromonas</taxon>
    </lineage>
</organism>
<keyword evidence="3" id="KW-1185">Reference proteome</keyword>
<dbReference type="GO" id="GO:0005886">
    <property type="term" value="C:plasma membrane"/>
    <property type="evidence" value="ECO:0007669"/>
    <property type="project" value="TreeGrafter"/>
</dbReference>
<dbReference type="AlphaFoldDB" id="A0A1S1N114"/>
<proteinExistence type="predicted"/>
<evidence type="ECO:0000256" key="1">
    <source>
        <dbReference type="SAM" id="Phobius"/>
    </source>
</evidence>
<feature type="transmembrane region" description="Helical" evidence="1">
    <location>
        <begin position="257"/>
        <end position="275"/>
    </location>
</feature>
<feature type="transmembrane region" description="Helical" evidence="1">
    <location>
        <begin position="407"/>
        <end position="432"/>
    </location>
</feature>
<keyword evidence="1" id="KW-0812">Transmembrane</keyword>
<feature type="transmembrane region" description="Helical" evidence="1">
    <location>
        <begin position="234"/>
        <end position="251"/>
    </location>
</feature>
<feature type="transmembrane region" description="Helical" evidence="1">
    <location>
        <begin position="102"/>
        <end position="129"/>
    </location>
</feature>